<evidence type="ECO:0000313" key="3">
    <source>
        <dbReference type="Proteomes" id="UP001501612"/>
    </source>
</evidence>
<dbReference type="RefSeq" id="WP_344005659.1">
    <property type="nucleotide sequence ID" value="NZ_BAAAMY010000004.1"/>
</dbReference>
<evidence type="ECO:0000313" key="2">
    <source>
        <dbReference type="EMBL" id="GAA1914329.1"/>
    </source>
</evidence>
<reference evidence="3" key="1">
    <citation type="journal article" date="2019" name="Int. J. Syst. Evol. Microbiol.">
        <title>The Global Catalogue of Microorganisms (GCM) 10K type strain sequencing project: providing services to taxonomists for standard genome sequencing and annotation.</title>
        <authorList>
            <consortium name="The Broad Institute Genomics Platform"/>
            <consortium name="The Broad Institute Genome Sequencing Center for Infectious Disease"/>
            <person name="Wu L."/>
            <person name="Ma J."/>
        </authorList>
    </citation>
    <scope>NUCLEOTIDE SEQUENCE [LARGE SCALE GENOMIC DNA]</scope>
    <source>
        <strain evidence="3">JCM 14046</strain>
    </source>
</reference>
<feature type="transmembrane region" description="Helical" evidence="1">
    <location>
        <begin position="12"/>
        <end position="31"/>
    </location>
</feature>
<name>A0ABP5AK83_9ACTN</name>
<sequence>MNAGMPGTGLGGLFYVVLALSMPLLEVVRTVQGRSSRERWRLALTQASIALGVVAATVAVVLGAQRVVPGAAGAGAVALLAPLVALGVLAALAAVVGVWGAWARHRHGPVPAAASAGDA</sequence>
<keyword evidence="1" id="KW-0472">Membrane</keyword>
<proteinExistence type="predicted"/>
<dbReference type="Proteomes" id="UP001501612">
    <property type="component" value="Unassembled WGS sequence"/>
</dbReference>
<keyword evidence="1" id="KW-0812">Transmembrane</keyword>
<protein>
    <submittedName>
        <fullName evidence="2">Uncharacterized protein</fullName>
    </submittedName>
</protein>
<feature type="transmembrane region" description="Helical" evidence="1">
    <location>
        <begin position="43"/>
        <end position="64"/>
    </location>
</feature>
<keyword evidence="1" id="KW-1133">Transmembrane helix</keyword>
<evidence type="ECO:0000256" key="1">
    <source>
        <dbReference type="SAM" id="Phobius"/>
    </source>
</evidence>
<accession>A0ABP5AK83</accession>
<feature type="transmembrane region" description="Helical" evidence="1">
    <location>
        <begin position="76"/>
        <end position="102"/>
    </location>
</feature>
<keyword evidence="3" id="KW-1185">Reference proteome</keyword>
<gene>
    <name evidence="2" type="ORF">GCM10009737_14580</name>
</gene>
<dbReference type="EMBL" id="BAAAMY010000004">
    <property type="protein sequence ID" value="GAA1914329.1"/>
    <property type="molecule type" value="Genomic_DNA"/>
</dbReference>
<comment type="caution">
    <text evidence="2">The sequence shown here is derived from an EMBL/GenBank/DDBJ whole genome shotgun (WGS) entry which is preliminary data.</text>
</comment>
<organism evidence="2 3">
    <name type="scientific">Nocardioides lentus</name>
    <dbReference type="NCBI Taxonomy" id="338077"/>
    <lineage>
        <taxon>Bacteria</taxon>
        <taxon>Bacillati</taxon>
        <taxon>Actinomycetota</taxon>
        <taxon>Actinomycetes</taxon>
        <taxon>Propionibacteriales</taxon>
        <taxon>Nocardioidaceae</taxon>
        <taxon>Nocardioides</taxon>
    </lineage>
</organism>